<feature type="transmembrane region" description="Helical" evidence="19">
    <location>
        <begin position="35"/>
        <end position="54"/>
    </location>
</feature>
<dbReference type="InterPro" id="IPR033717">
    <property type="entry name" value="UDPK"/>
</dbReference>
<feature type="binding site" evidence="18">
    <location>
        <position position="32"/>
    </location>
    <ligand>
        <name>a divalent metal cation</name>
        <dbReference type="ChEBI" id="CHEBI:60240"/>
    </ligand>
</feature>
<dbReference type="GO" id="GO:0005886">
    <property type="term" value="C:plasma membrane"/>
    <property type="evidence" value="ECO:0007669"/>
    <property type="project" value="UniProtKB-SubCell"/>
</dbReference>
<evidence type="ECO:0000256" key="10">
    <source>
        <dbReference type="ARBA" id="ARBA00022989"/>
    </source>
</evidence>
<dbReference type="PANTHER" id="PTHR34299">
    <property type="entry name" value="DIACYLGLYCEROL KINASE"/>
    <property type="match status" value="1"/>
</dbReference>
<dbReference type="GO" id="GO:0016301">
    <property type="term" value="F:kinase activity"/>
    <property type="evidence" value="ECO:0007669"/>
    <property type="project" value="UniProtKB-KW"/>
</dbReference>
<feature type="binding site" evidence="17">
    <location>
        <position position="12"/>
    </location>
    <ligand>
        <name>ATP</name>
        <dbReference type="ChEBI" id="CHEBI:30616"/>
    </ligand>
</feature>
<feature type="transmembrane region" description="Helical" evidence="19">
    <location>
        <begin position="100"/>
        <end position="122"/>
    </location>
</feature>
<sequence>MAYSDKQTDKNRNFKEALYHALAGWKVALVEERNLKIHLVISVLVIALATFLGFNQMEWLVLIMTIAAVVGLEMLNTLIENLVDLVTEKQFHPLAKKVKDVAAGLVLFASLVAVIIGIILFLPKLV</sequence>
<feature type="binding site" evidence="17">
    <location>
        <position position="80"/>
    </location>
    <ligand>
        <name>ATP</name>
        <dbReference type="ChEBI" id="CHEBI:30616"/>
    </ligand>
</feature>
<keyword evidence="18" id="KW-0479">Metal-binding</keyword>
<comment type="subcellular location">
    <subcellularLocation>
        <location evidence="1">Cell membrane</location>
        <topology evidence="1">Multi-pass membrane protein</topology>
    </subcellularLocation>
</comment>
<comment type="similarity">
    <text evidence="2">Belongs to the bacterial diacylglycerol kinase family.</text>
</comment>
<gene>
    <name evidence="20" type="ORF">G7081_07315</name>
</gene>
<feature type="binding site" evidence="17">
    <location>
        <position position="32"/>
    </location>
    <ligand>
        <name>ATP</name>
        <dbReference type="ChEBI" id="CHEBI:30616"/>
    </ligand>
</feature>
<accession>A0A6G8APN4</accession>
<evidence type="ECO:0000256" key="6">
    <source>
        <dbReference type="ARBA" id="ARBA00022692"/>
    </source>
</evidence>
<evidence type="ECO:0000256" key="17">
    <source>
        <dbReference type="PIRSR" id="PIRSR600829-3"/>
    </source>
</evidence>
<dbReference type="Proteomes" id="UP000500890">
    <property type="component" value="Chromosome"/>
</dbReference>
<keyword evidence="11" id="KW-0443">Lipid metabolism</keyword>
<feature type="binding site" evidence="16">
    <location>
        <position position="12"/>
    </location>
    <ligand>
        <name>substrate</name>
    </ligand>
</feature>
<evidence type="ECO:0000256" key="19">
    <source>
        <dbReference type="SAM" id="Phobius"/>
    </source>
</evidence>
<evidence type="ECO:0000256" key="12">
    <source>
        <dbReference type="ARBA" id="ARBA00023136"/>
    </source>
</evidence>
<dbReference type="InterPro" id="IPR036945">
    <property type="entry name" value="DAGK_sf"/>
</dbReference>
<protein>
    <submittedName>
        <fullName evidence="20">Diacylglycerol kinase family protein</fullName>
    </submittedName>
</protein>
<keyword evidence="10 19" id="KW-1133">Transmembrane helix</keyword>
<keyword evidence="9 17" id="KW-0067">ATP-binding</keyword>
<dbReference type="InterPro" id="IPR000829">
    <property type="entry name" value="DAGK"/>
</dbReference>
<reference evidence="20 21" key="1">
    <citation type="submission" date="2020-03" db="EMBL/GenBank/DDBJ databases">
        <title>Vagococcus sp. nov., isolated from beetles.</title>
        <authorList>
            <person name="Hyun D.-W."/>
            <person name="Bae J.-W."/>
        </authorList>
    </citation>
    <scope>NUCLEOTIDE SEQUENCE [LARGE SCALE GENOMIC DNA]</scope>
    <source>
        <strain evidence="20 21">HDW17A</strain>
    </source>
</reference>
<evidence type="ECO:0000256" key="13">
    <source>
        <dbReference type="ARBA" id="ARBA00023209"/>
    </source>
</evidence>
<evidence type="ECO:0000256" key="18">
    <source>
        <dbReference type="PIRSR" id="PIRSR600829-4"/>
    </source>
</evidence>
<evidence type="ECO:0000256" key="16">
    <source>
        <dbReference type="PIRSR" id="PIRSR600829-2"/>
    </source>
</evidence>
<evidence type="ECO:0000256" key="8">
    <source>
        <dbReference type="ARBA" id="ARBA00022777"/>
    </source>
</evidence>
<evidence type="ECO:0000256" key="5">
    <source>
        <dbReference type="ARBA" id="ARBA00022679"/>
    </source>
</evidence>
<feature type="transmembrane region" description="Helical" evidence="19">
    <location>
        <begin position="60"/>
        <end position="79"/>
    </location>
</feature>
<evidence type="ECO:0000256" key="14">
    <source>
        <dbReference type="ARBA" id="ARBA00023264"/>
    </source>
</evidence>
<evidence type="ECO:0000256" key="2">
    <source>
        <dbReference type="ARBA" id="ARBA00005967"/>
    </source>
</evidence>
<dbReference type="GO" id="GO:0005524">
    <property type="term" value="F:ATP binding"/>
    <property type="evidence" value="ECO:0007669"/>
    <property type="project" value="UniProtKB-KW"/>
</dbReference>
<evidence type="ECO:0000256" key="3">
    <source>
        <dbReference type="ARBA" id="ARBA00022475"/>
    </source>
</evidence>
<organism evidence="20 21">
    <name type="scientific">Vagococcus coleopterorum</name>
    <dbReference type="NCBI Taxonomy" id="2714946"/>
    <lineage>
        <taxon>Bacteria</taxon>
        <taxon>Bacillati</taxon>
        <taxon>Bacillota</taxon>
        <taxon>Bacilli</taxon>
        <taxon>Lactobacillales</taxon>
        <taxon>Enterococcaceae</taxon>
        <taxon>Vagococcus</taxon>
    </lineage>
</organism>
<keyword evidence="12 19" id="KW-0472">Membrane</keyword>
<evidence type="ECO:0000313" key="21">
    <source>
        <dbReference type="Proteomes" id="UP000500890"/>
    </source>
</evidence>
<keyword evidence="4" id="KW-0444">Lipid biosynthesis</keyword>
<dbReference type="CDD" id="cd14265">
    <property type="entry name" value="UDPK_IM_like"/>
    <property type="match status" value="1"/>
</dbReference>
<keyword evidence="21" id="KW-1185">Reference proteome</keyword>
<feature type="binding site" evidence="16">
    <location>
        <position position="73"/>
    </location>
    <ligand>
        <name>substrate</name>
    </ligand>
</feature>
<evidence type="ECO:0000256" key="4">
    <source>
        <dbReference type="ARBA" id="ARBA00022516"/>
    </source>
</evidence>
<dbReference type="EMBL" id="CP049886">
    <property type="protein sequence ID" value="QIL46895.1"/>
    <property type="molecule type" value="Genomic_DNA"/>
</dbReference>
<comment type="cofactor">
    <cofactor evidence="18">
        <name>Mg(2+)</name>
        <dbReference type="ChEBI" id="CHEBI:18420"/>
    </cofactor>
    <text evidence="18">Mn(2+), Zn(2+), Cd(2+) and Co(2+) support activity to lesser extents.</text>
</comment>
<keyword evidence="6 19" id="KW-0812">Transmembrane</keyword>
<keyword evidence="14" id="KW-1208">Phospholipid metabolism</keyword>
<name>A0A6G8APN4_9ENTE</name>
<evidence type="ECO:0000256" key="1">
    <source>
        <dbReference type="ARBA" id="ARBA00004651"/>
    </source>
</evidence>
<dbReference type="Pfam" id="PF01219">
    <property type="entry name" value="DAGK_prokar"/>
    <property type="match status" value="1"/>
</dbReference>
<evidence type="ECO:0000256" key="15">
    <source>
        <dbReference type="PIRSR" id="PIRSR600829-1"/>
    </source>
</evidence>
<proteinExistence type="inferred from homology"/>
<keyword evidence="3" id="KW-1003">Cell membrane</keyword>
<evidence type="ECO:0000256" key="7">
    <source>
        <dbReference type="ARBA" id="ARBA00022741"/>
    </source>
</evidence>
<evidence type="ECO:0000256" key="9">
    <source>
        <dbReference type="ARBA" id="ARBA00022840"/>
    </source>
</evidence>
<dbReference type="PANTHER" id="PTHR34299:SF1">
    <property type="entry name" value="DIACYLGLYCEROL KINASE"/>
    <property type="match status" value="1"/>
</dbReference>
<dbReference type="Gene3D" id="1.10.287.3610">
    <property type="match status" value="1"/>
</dbReference>
<dbReference type="GO" id="GO:0008654">
    <property type="term" value="P:phospholipid biosynthetic process"/>
    <property type="evidence" value="ECO:0007669"/>
    <property type="project" value="UniProtKB-KW"/>
</dbReference>
<keyword evidence="13" id="KW-0594">Phospholipid biosynthesis</keyword>
<keyword evidence="18" id="KW-0460">Magnesium</keyword>
<feature type="active site" description="Proton acceptor" evidence="15">
    <location>
        <position position="73"/>
    </location>
</feature>
<keyword evidence="8 20" id="KW-0418">Kinase</keyword>
<keyword evidence="5" id="KW-0808">Transferase</keyword>
<dbReference type="KEGG" id="vah:G7081_07315"/>
<dbReference type="RefSeq" id="WP_166008283.1">
    <property type="nucleotide sequence ID" value="NZ_CP049886.1"/>
</dbReference>
<feature type="binding site" evidence="18">
    <location>
        <position position="80"/>
    </location>
    <ligand>
        <name>a divalent metal cation</name>
        <dbReference type="ChEBI" id="CHEBI:60240"/>
    </ligand>
</feature>
<feature type="binding site" evidence="17">
    <location>
        <begin position="99"/>
        <end position="100"/>
    </location>
    <ligand>
        <name>ATP</name>
        <dbReference type="ChEBI" id="CHEBI:30616"/>
    </ligand>
</feature>
<dbReference type="AlphaFoldDB" id="A0A6G8APN4"/>
<dbReference type="GO" id="GO:0046872">
    <property type="term" value="F:metal ion binding"/>
    <property type="evidence" value="ECO:0007669"/>
    <property type="project" value="UniProtKB-KW"/>
</dbReference>
<evidence type="ECO:0000256" key="11">
    <source>
        <dbReference type="ARBA" id="ARBA00023098"/>
    </source>
</evidence>
<evidence type="ECO:0000313" key="20">
    <source>
        <dbReference type="EMBL" id="QIL46895.1"/>
    </source>
</evidence>
<keyword evidence="7 17" id="KW-0547">Nucleotide-binding</keyword>